<proteinExistence type="predicted"/>
<dbReference type="PANTHER" id="PTHR43818:SF10">
    <property type="entry name" value="NADH-DEPENDENT DEHYDROGENASE-RELATED"/>
    <property type="match status" value="1"/>
</dbReference>
<feature type="domain" description="Gfo/Idh/MocA-like oxidoreductase bacterial type C-terminal" evidence="3">
    <location>
        <begin position="198"/>
        <end position="326"/>
    </location>
</feature>
<dbReference type="InterPro" id="IPR000683">
    <property type="entry name" value="Gfo/Idh/MocA-like_OxRdtase_N"/>
</dbReference>
<sequence length="417" mass="46166">MSQELNRRELLLGSAALALGTTEAQAQPPSRPVRIAVIGIGGQGTFSVNELAKLVPAESFVALCDVDDERAGKVYARFPGAKKFYDWREMFDKMGKEIEAVVIATPDHTHFHPAYRALSMGKHVYLEKPMAHSVWEVRELTKLAAEKKVATQLGVQRHTLPALHKAVEIVQSGLIGKVTEVHSWIASSRGMPPVPTDMPPVPSTLKYDLWLGPGPQRPYTPDIVPYKWRFFWDYGTGEAGNWGCHILDIPFWALGLTYPSRVDYHDGDPVHAVTTPTKFHVSFKYEKDITLHWYQGTPAILKEKNLDGKGMNNLFIGEKGMLLCGFDKAQLIGVEGEPSVKLKKSPGFHKEWLEAIAGGTPATCHFGYSGPMTETVLLGNVAYRAQEGFDWDSKTLKASSAKASALVRPKFPKGWTV</sequence>
<evidence type="ECO:0000259" key="3">
    <source>
        <dbReference type="Pfam" id="PF19051"/>
    </source>
</evidence>
<dbReference type="PROSITE" id="PS51318">
    <property type="entry name" value="TAT"/>
    <property type="match status" value="1"/>
</dbReference>
<dbReference type="Pfam" id="PF01408">
    <property type="entry name" value="GFO_IDH_MocA"/>
    <property type="match status" value="1"/>
</dbReference>
<accession>A0A7W9W902</accession>
<feature type="domain" description="Gfo/Idh/MocA-like oxidoreductase N-terminal" evidence="2">
    <location>
        <begin position="33"/>
        <end position="153"/>
    </location>
</feature>
<evidence type="ECO:0000259" key="2">
    <source>
        <dbReference type="Pfam" id="PF01408"/>
    </source>
</evidence>
<dbReference type="Pfam" id="PF19051">
    <property type="entry name" value="GFO_IDH_MocA_C2"/>
    <property type="match status" value="1"/>
</dbReference>
<dbReference type="SUPFAM" id="SSF55347">
    <property type="entry name" value="Glyceraldehyde-3-phosphate dehydrogenase-like, C-terminal domain"/>
    <property type="match status" value="1"/>
</dbReference>
<dbReference type="Proteomes" id="UP000520814">
    <property type="component" value="Unassembled WGS sequence"/>
</dbReference>
<protein>
    <recommendedName>
        <fullName evidence="1">Glycosyl hydrolase family 109 protein</fullName>
    </recommendedName>
</protein>
<dbReference type="EMBL" id="JACHGW010000004">
    <property type="protein sequence ID" value="MBB6052680.1"/>
    <property type="molecule type" value="Genomic_DNA"/>
</dbReference>
<organism evidence="4 5">
    <name type="scientific">Armatimonas rosea</name>
    <dbReference type="NCBI Taxonomy" id="685828"/>
    <lineage>
        <taxon>Bacteria</taxon>
        <taxon>Bacillati</taxon>
        <taxon>Armatimonadota</taxon>
        <taxon>Armatimonadia</taxon>
        <taxon>Armatimonadales</taxon>
        <taxon>Armatimonadaceae</taxon>
        <taxon>Armatimonas</taxon>
    </lineage>
</organism>
<dbReference type="RefSeq" id="WP_184202165.1">
    <property type="nucleotide sequence ID" value="NZ_JACHGW010000004.1"/>
</dbReference>
<evidence type="ECO:0000313" key="4">
    <source>
        <dbReference type="EMBL" id="MBB6052680.1"/>
    </source>
</evidence>
<keyword evidence="5" id="KW-1185">Reference proteome</keyword>
<dbReference type="InterPro" id="IPR050463">
    <property type="entry name" value="Gfo/Idh/MocA_oxidrdct_glycsds"/>
</dbReference>
<dbReference type="GO" id="GO:0000166">
    <property type="term" value="F:nucleotide binding"/>
    <property type="evidence" value="ECO:0007669"/>
    <property type="project" value="InterPro"/>
</dbReference>
<evidence type="ECO:0000256" key="1">
    <source>
        <dbReference type="ARBA" id="ARBA00016631"/>
    </source>
</evidence>
<dbReference type="Gene3D" id="3.40.50.720">
    <property type="entry name" value="NAD(P)-binding Rossmann-like Domain"/>
    <property type="match status" value="1"/>
</dbReference>
<dbReference type="PANTHER" id="PTHR43818">
    <property type="entry name" value="BCDNA.GH03377"/>
    <property type="match status" value="1"/>
</dbReference>
<dbReference type="InterPro" id="IPR036291">
    <property type="entry name" value="NAD(P)-bd_dom_sf"/>
</dbReference>
<dbReference type="InterPro" id="IPR006311">
    <property type="entry name" value="TAT_signal"/>
</dbReference>
<comment type="caution">
    <text evidence="4">The sequence shown here is derived from an EMBL/GenBank/DDBJ whole genome shotgun (WGS) entry which is preliminary data.</text>
</comment>
<name>A0A7W9W902_ARMRO</name>
<dbReference type="Gene3D" id="3.30.360.10">
    <property type="entry name" value="Dihydrodipicolinate Reductase, domain 2"/>
    <property type="match status" value="1"/>
</dbReference>
<evidence type="ECO:0000313" key="5">
    <source>
        <dbReference type="Proteomes" id="UP000520814"/>
    </source>
</evidence>
<gene>
    <name evidence="4" type="ORF">HNQ39_004501</name>
</gene>
<dbReference type="InterPro" id="IPR043906">
    <property type="entry name" value="Gfo/Idh/MocA_OxRdtase_bact_C"/>
</dbReference>
<dbReference type="SUPFAM" id="SSF51735">
    <property type="entry name" value="NAD(P)-binding Rossmann-fold domains"/>
    <property type="match status" value="1"/>
</dbReference>
<dbReference type="AlphaFoldDB" id="A0A7W9W902"/>
<reference evidence="4 5" key="1">
    <citation type="submission" date="2020-08" db="EMBL/GenBank/DDBJ databases">
        <title>Genomic Encyclopedia of Type Strains, Phase IV (KMG-IV): sequencing the most valuable type-strain genomes for metagenomic binning, comparative biology and taxonomic classification.</title>
        <authorList>
            <person name="Goeker M."/>
        </authorList>
    </citation>
    <scope>NUCLEOTIDE SEQUENCE [LARGE SCALE GENOMIC DNA]</scope>
    <source>
        <strain evidence="4 5">DSM 23562</strain>
    </source>
</reference>